<dbReference type="PANTHER" id="PTHR11070">
    <property type="entry name" value="UVRD / RECB / PCRA DNA HELICASE FAMILY MEMBER"/>
    <property type="match status" value="1"/>
</dbReference>
<keyword evidence="1 6" id="KW-0547">Nucleotide-binding</keyword>
<name>A0A0D6JF33_9HYPH</name>
<dbReference type="Gene3D" id="1.10.3170.10">
    <property type="entry name" value="Recbcd, chain B, domain 2"/>
    <property type="match status" value="1"/>
</dbReference>
<dbReference type="AlphaFoldDB" id="A0A0D6JF33"/>
<dbReference type="PROSITE" id="PS51198">
    <property type="entry name" value="UVRD_HELICASE_ATP_BIND"/>
    <property type="match status" value="1"/>
</dbReference>
<dbReference type="EMBL" id="LN829119">
    <property type="protein sequence ID" value="CPR19205.1"/>
    <property type="molecule type" value="Genomic_DNA"/>
</dbReference>
<sequence>MPLPSLADVTEEEIAELAISAGGLDLSHPVRRQFLTEMGSKDVQAAPGAGKTTLLGLKLRLIGRRWNPAMSAVAVVTHTNVAKREIQDQLKDHPEAECLLRYPHFIGTLTQFAHQFLALPTCSGLGFEIQTIDTGIFRSAAIKALMGASNTHGWLAGRSGLPIKAPYMQRVRAGAEKIAAVLTLDANNPWTLAPPENLGTGTPTYAALQAVKSSLNARGLFSYEDMMAVANHALQNISGLSQAVAGRFPMLVLDEAQDTSSEAFQMLHAVRDAGSVLQCIGDVNQAILTDGASPAWNLDSSALDLNESKRFGPSIATVASKLGVHRPQQIVSTKEPDSLLYAILFPDGAEHLVPNEYAKIIAKDIGPDGDFWAAGHRRNPSETATKKQLVIGSYFPNLSPSSSAPLGPTLHQAIIQFGWGGCGLDVVEDAIRQSVQHCCDLTDDQQKVFRQGWLLKALDRRLPDLAASLRVWISTYLGSPPITEQEWQAAQIALLAALGPLNPASLKVTTCHQLSICTDPSAPVDVASDRSRVLINVEGANIPINVGTIASIKGQTHDATLILQTAFFNMKPFGKFAEALKATTAKSWGPKESTLLANFYVAASRPRRLLAVAAETSQISEEHRNLMTLSGWTIVDVQAPPTAAT</sequence>
<evidence type="ECO:0000313" key="8">
    <source>
        <dbReference type="EMBL" id="CPR19205.1"/>
    </source>
</evidence>
<dbReference type="InterPro" id="IPR027417">
    <property type="entry name" value="P-loop_NTPase"/>
</dbReference>
<dbReference type="InterPro" id="IPR000212">
    <property type="entry name" value="DNA_helicase_UvrD/REP"/>
</dbReference>
<keyword evidence="9" id="KW-1185">Reference proteome</keyword>
<accession>A0A0D6JF33</accession>
<dbReference type="PANTHER" id="PTHR11070:SF2">
    <property type="entry name" value="ATP-DEPENDENT DNA HELICASE SRS2"/>
    <property type="match status" value="1"/>
</dbReference>
<feature type="binding site" evidence="6">
    <location>
        <begin position="45"/>
        <end position="52"/>
    </location>
    <ligand>
        <name>ATP</name>
        <dbReference type="ChEBI" id="CHEBI:30616"/>
    </ligand>
</feature>
<evidence type="ECO:0000313" key="9">
    <source>
        <dbReference type="Proteomes" id="UP000033187"/>
    </source>
</evidence>
<gene>
    <name evidence="8" type="ORF">YBN1229_v1_2057</name>
</gene>
<dbReference type="Gene3D" id="3.40.50.300">
    <property type="entry name" value="P-loop containing nucleotide triphosphate hydrolases"/>
    <property type="match status" value="2"/>
</dbReference>
<evidence type="ECO:0000256" key="4">
    <source>
        <dbReference type="ARBA" id="ARBA00022840"/>
    </source>
</evidence>
<evidence type="ECO:0000256" key="3">
    <source>
        <dbReference type="ARBA" id="ARBA00022806"/>
    </source>
</evidence>
<feature type="domain" description="UvrD-like helicase ATP-binding" evidence="7">
    <location>
        <begin position="24"/>
        <end position="333"/>
    </location>
</feature>
<dbReference type="RefSeq" id="WP_046478117.1">
    <property type="nucleotide sequence ID" value="NZ_LN829118.1"/>
</dbReference>
<proteinExistence type="predicted"/>
<dbReference type="Proteomes" id="UP000033187">
    <property type="component" value="Chromosome 1"/>
</dbReference>
<evidence type="ECO:0000256" key="5">
    <source>
        <dbReference type="ARBA" id="ARBA00034923"/>
    </source>
</evidence>
<evidence type="ECO:0000256" key="6">
    <source>
        <dbReference type="PROSITE-ProRule" id="PRU00560"/>
    </source>
</evidence>
<keyword evidence="4 6" id="KW-0067">ATP-binding</keyword>
<evidence type="ECO:0000259" key="7">
    <source>
        <dbReference type="PROSITE" id="PS51198"/>
    </source>
</evidence>
<evidence type="ECO:0000256" key="1">
    <source>
        <dbReference type="ARBA" id="ARBA00022741"/>
    </source>
</evidence>
<dbReference type="SUPFAM" id="SSF52540">
    <property type="entry name" value="P-loop containing nucleoside triphosphate hydrolases"/>
    <property type="match status" value="1"/>
</dbReference>
<protein>
    <recommendedName>
        <fullName evidence="5">DNA 3'-5' helicase II</fullName>
    </recommendedName>
</protein>
<dbReference type="GO" id="GO:0005524">
    <property type="term" value="F:ATP binding"/>
    <property type="evidence" value="ECO:0007669"/>
    <property type="project" value="UniProtKB-UniRule"/>
</dbReference>
<dbReference type="InterPro" id="IPR014016">
    <property type="entry name" value="UvrD-like_ATP-bd"/>
</dbReference>
<organism evidence="8 9">
    <name type="scientific">Candidatus Filomicrobium marinum</name>
    <dbReference type="NCBI Taxonomy" id="1608628"/>
    <lineage>
        <taxon>Bacteria</taxon>
        <taxon>Pseudomonadati</taxon>
        <taxon>Pseudomonadota</taxon>
        <taxon>Alphaproteobacteria</taxon>
        <taxon>Hyphomicrobiales</taxon>
        <taxon>Hyphomicrobiaceae</taxon>
        <taxon>Filomicrobium</taxon>
    </lineage>
</organism>
<dbReference type="KEGG" id="fil:BN1229_v1_2055"/>
<dbReference type="GO" id="GO:0000725">
    <property type="term" value="P:recombinational repair"/>
    <property type="evidence" value="ECO:0007669"/>
    <property type="project" value="TreeGrafter"/>
</dbReference>
<dbReference type="KEGG" id="fiy:BN1229_v1_2057"/>
<keyword evidence="2 6" id="KW-0378">Hydrolase</keyword>
<dbReference type="GO" id="GO:0003677">
    <property type="term" value="F:DNA binding"/>
    <property type="evidence" value="ECO:0007669"/>
    <property type="project" value="InterPro"/>
</dbReference>
<dbReference type="OrthoDB" id="9810135at2"/>
<dbReference type="Pfam" id="PF00580">
    <property type="entry name" value="UvrD-helicase"/>
    <property type="match status" value="1"/>
</dbReference>
<keyword evidence="3 6" id="KW-0347">Helicase</keyword>
<reference evidence="9" key="1">
    <citation type="submission" date="2015-02" db="EMBL/GenBank/DDBJ databases">
        <authorList>
            <person name="Chooi Y.-H."/>
        </authorList>
    </citation>
    <scope>NUCLEOTIDE SEQUENCE [LARGE SCALE GENOMIC DNA]</scope>
    <source>
        <strain evidence="9">strain Y</strain>
    </source>
</reference>
<dbReference type="GO" id="GO:0043138">
    <property type="term" value="F:3'-5' DNA helicase activity"/>
    <property type="evidence" value="ECO:0007669"/>
    <property type="project" value="TreeGrafter"/>
</dbReference>
<evidence type="ECO:0000256" key="2">
    <source>
        <dbReference type="ARBA" id="ARBA00022801"/>
    </source>
</evidence>
<dbReference type="GO" id="GO:0016787">
    <property type="term" value="F:hydrolase activity"/>
    <property type="evidence" value="ECO:0007669"/>
    <property type="project" value="UniProtKB-UniRule"/>
</dbReference>